<dbReference type="InParanoid" id="A0A5C7EMJ7"/>
<feature type="chain" id="PRO_5022735739" evidence="2">
    <location>
        <begin position="22"/>
        <end position="131"/>
    </location>
</feature>
<reference evidence="3 4" key="1">
    <citation type="submission" date="2019-08" db="EMBL/GenBank/DDBJ databases">
        <title>Pelomicrobium methylotrophicum gen. nov., sp. nov. a moderately thermophilic, facultatively anaerobic, lithoautotrophic and methylotrophic bacterium isolated from a terrestrial mud volcano.</title>
        <authorList>
            <person name="Slobodkina G.B."/>
            <person name="Merkel A.Y."/>
            <person name="Slobodkin A.I."/>
        </authorList>
    </citation>
    <scope>NUCLEOTIDE SEQUENCE [LARGE SCALE GENOMIC DNA]</scope>
    <source>
        <strain evidence="3 4">SM250</strain>
    </source>
</reference>
<feature type="compositionally biased region" description="Polar residues" evidence="1">
    <location>
        <begin position="56"/>
        <end position="66"/>
    </location>
</feature>
<evidence type="ECO:0000256" key="1">
    <source>
        <dbReference type="SAM" id="MobiDB-lite"/>
    </source>
</evidence>
<name>A0A5C7EMJ7_9PROT</name>
<feature type="region of interest" description="Disordered" evidence="1">
    <location>
        <begin position="48"/>
        <end position="131"/>
    </location>
</feature>
<feature type="signal peptide" evidence="2">
    <location>
        <begin position="1"/>
        <end position="21"/>
    </location>
</feature>
<feature type="compositionally biased region" description="Polar residues" evidence="1">
    <location>
        <begin position="76"/>
        <end position="97"/>
    </location>
</feature>
<sequence>MNLTSAVFAVAIVVLPSLAGAQNCPYDPRCLNNPYGAGSPYKPDGLMNPYSRYGSPYSNQSHTNPYATDAPRLYDSQGNYRGRLSNNPYDPDSTSNPYGRYGSPYSPDSINNPYGAGNPYSPNPIYVVPSR</sequence>
<evidence type="ECO:0000313" key="3">
    <source>
        <dbReference type="EMBL" id="TXF13713.1"/>
    </source>
</evidence>
<proteinExistence type="predicted"/>
<accession>A0A5C7EMJ7</accession>
<keyword evidence="2" id="KW-0732">Signal</keyword>
<gene>
    <name evidence="3" type="ORF">FR698_00975</name>
</gene>
<dbReference type="OrthoDB" id="9795713at2"/>
<comment type="caution">
    <text evidence="3">The sequence shown here is derived from an EMBL/GenBank/DDBJ whole genome shotgun (WGS) entry which is preliminary data.</text>
</comment>
<dbReference type="AlphaFoldDB" id="A0A5C7EMJ7"/>
<organism evidence="3 4">
    <name type="scientific">Pelomicrobium methylotrophicum</name>
    <dbReference type="NCBI Taxonomy" id="2602750"/>
    <lineage>
        <taxon>Bacteria</taxon>
        <taxon>Pseudomonadati</taxon>
        <taxon>Pseudomonadota</taxon>
        <taxon>Hydrogenophilia</taxon>
        <taxon>Hydrogenophilia incertae sedis</taxon>
        <taxon>Pelomicrobium</taxon>
    </lineage>
</organism>
<dbReference type="Proteomes" id="UP000321201">
    <property type="component" value="Unassembled WGS sequence"/>
</dbReference>
<dbReference type="EMBL" id="VPFL01000001">
    <property type="protein sequence ID" value="TXF13713.1"/>
    <property type="molecule type" value="Genomic_DNA"/>
</dbReference>
<evidence type="ECO:0000313" key="4">
    <source>
        <dbReference type="Proteomes" id="UP000321201"/>
    </source>
</evidence>
<evidence type="ECO:0000256" key="2">
    <source>
        <dbReference type="SAM" id="SignalP"/>
    </source>
</evidence>
<keyword evidence="4" id="KW-1185">Reference proteome</keyword>
<protein>
    <submittedName>
        <fullName evidence="3">Uncharacterized protein</fullName>
    </submittedName>
</protein>